<sequence>MGIGTELAELREQFREEPRVVVRGLGELATVSALLVGTFALLPQGVTERTRPYWLALVALGVAFVLLPTLVDPLRQEYRRLSGE</sequence>
<evidence type="ECO:0000313" key="3">
    <source>
        <dbReference type="Proteomes" id="UP000319894"/>
    </source>
</evidence>
<organism evidence="2 3">
    <name type="scientific">Haloglomus irregulare</name>
    <dbReference type="NCBI Taxonomy" id="2234134"/>
    <lineage>
        <taxon>Archaea</taxon>
        <taxon>Methanobacteriati</taxon>
        <taxon>Methanobacteriota</taxon>
        <taxon>Stenosarchaea group</taxon>
        <taxon>Halobacteria</taxon>
        <taxon>Halobacteriales</taxon>
        <taxon>Natronomonadaceae</taxon>
        <taxon>Haloglomus</taxon>
    </lineage>
</organism>
<evidence type="ECO:0000313" key="2">
    <source>
        <dbReference type="EMBL" id="TSD13346.1"/>
    </source>
</evidence>
<keyword evidence="3" id="KW-1185">Reference proteome</keyword>
<dbReference type="InParanoid" id="A0A554N7G8"/>
<evidence type="ECO:0000256" key="1">
    <source>
        <dbReference type="SAM" id="Phobius"/>
    </source>
</evidence>
<dbReference type="AlphaFoldDB" id="A0A554N7G8"/>
<keyword evidence="1" id="KW-0812">Transmembrane</keyword>
<keyword evidence="1" id="KW-1133">Transmembrane helix</keyword>
<dbReference type="RefSeq" id="WP_144262533.1">
    <property type="nucleotide sequence ID" value="NZ_QMDX01000008.1"/>
</dbReference>
<accession>A0A554N7G8</accession>
<keyword evidence="1" id="KW-0472">Membrane</keyword>
<feature type="transmembrane region" description="Helical" evidence="1">
    <location>
        <begin position="53"/>
        <end position="71"/>
    </location>
</feature>
<feature type="transmembrane region" description="Helical" evidence="1">
    <location>
        <begin position="20"/>
        <end position="41"/>
    </location>
</feature>
<dbReference type="Proteomes" id="UP000319894">
    <property type="component" value="Unassembled WGS sequence"/>
</dbReference>
<name>A0A554N7G8_9EURY</name>
<dbReference type="EMBL" id="QMDX01000008">
    <property type="protein sequence ID" value="TSD13346.1"/>
    <property type="molecule type" value="Genomic_DNA"/>
</dbReference>
<protein>
    <submittedName>
        <fullName evidence="2">Uncharacterized protein</fullName>
    </submittedName>
</protein>
<gene>
    <name evidence="2" type="ORF">DP107_12695</name>
</gene>
<proteinExistence type="predicted"/>
<reference evidence="2 3" key="1">
    <citation type="submission" date="2018-06" db="EMBL/GenBank/DDBJ databases">
        <title>Natronomonas sp. F16-60 a new haloarchaeon isolated from a solar saltern of Isla Cristina, Huelva, Spain.</title>
        <authorList>
            <person name="Duran-Viseras A."/>
            <person name="Sanchez-Porro C."/>
            <person name="Ventosa A."/>
        </authorList>
    </citation>
    <scope>NUCLEOTIDE SEQUENCE [LARGE SCALE GENOMIC DNA]</scope>
    <source>
        <strain evidence="2 3">F16-60</strain>
    </source>
</reference>
<comment type="caution">
    <text evidence="2">The sequence shown here is derived from an EMBL/GenBank/DDBJ whole genome shotgun (WGS) entry which is preliminary data.</text>
</comment>